<keyword evidence="2" id="KW-1185">Reference proteome</keyword>
<protein>
    <submittedName>
        <fullName evidence="1">Uncharacterized protein</fullName>
    </submittedName>
</protein>
<comment type="caution">
    <text evidence="1">The sequence shown here is derived from an EMBL/GenBank/DDBJ whole genome shotgun (WGS) entry which is preliminary data.</text>
</comment>
<dbReference type="Proteomes" id="UP000814033">
    <property type="component" value="Unassembled WGS sequence"/>
</dbReference>
<proteinExistence type="predicted"/>
<reference evidence="1" key="2">
    <citation type="journal article" date="2022" name="New Phytol.">
        <title>Evolutionary transition to the ectomycorrhizal habit in the genomes of a hyperdiverse lineage of mushroom-forming fungi.</title>
        <authorList>
            <person name="Looney B."/>
            <person name="Miyauchi S."/>
            <person name="Morin E."/>
            <person name="Drula E."/>
            <person name="Courty P.E."/>
            <person name="Kohler A."/>
            <person name="Kuo A."/>
            <person name="LaButti K."/>
            <person name="Pangilinan J."/>
            <person name="Lipzen A."/>
            <person name="Riley R."/>
            <person name="Andreopoulos W."/>
            <person name="He G."/>
            <person name="Johnson J."/>
            <person name="Nolan M."/>
            <person name="Tritt A."/>
            <person name="Barry K.W."/>
            <person name="Grigoriev I.V."/>
            <person name="Nagy L.G."/>
            <person name="Hibbett D."/>
            <person name="Henrissat B."/>
            <person name="Matheny P.B."/>
            <person name="Labbe J."/>
            <person name="Martin F.M."/>
        </authorList>
    </citation>
    <scope>NUCLEOTIDE SEQUENCE</scope>
    <source>
        <strain evidence="1">FP105234-sp</strain>
    </source>
</reference>
<evidence type="ECO:0000313" key="2">
    <source>
        <dbReference type="Proteomes" id="UP000814033"/>
    </source>
</evidence>
<gene>
    <name evidence="1" type="ORF">FA95DRAFT_1180362</name>
</gene>
<accession>A0ACB8S9K8</accession>
<evidence type="ECO:0000313" key="1">
    <source>
        <dbReference type="EMBL" id="KAI0052863.1"/>
    </source>
</evidence>
<name>A0ACB8S9K8_9AGAM</name>
<reference evidence="1" key="1">
    <citation type="submission" date="2021-02" db="EMBL/GenBank/DDBJ databases">
        <authorList>
            <consortium name="DOE Joint Genome Institute"/>
            <person name="Ahrendt S."/>
            <person name="Looney B.P."/>
            <person name="Miyauchi S."/>
            <person name="Morin E."/>
            <person name="Drula E."/>
            <person name="Courty P.E."/>
            <person name="Chicoki N."/>
            <person name="Fauchery L."/>
            <person name="Kohler A."/>
            <person name="Kuo A."/>
            <person name="Labutti K."/>
            <person name="Pangilinan J."/>
            <person name="Lipzen A."/>
            <person name="Riley R."/>
            <person name="Andreopoulos W."/>
            <person name="He G."/>
            <person name="Johnson J."/>
            <person name="Barry K.W."/>
            <person name="Grigoriev I.V."/>
            <person name="Nagy L."/>
            <person name="Hibbett D."/>
            <person name="Henrissat B."/>
            <person name="Matheny P.B."/>
            <person name="Labbe J."/>
            <person name="Martin F."/>
        </authorList>
    </citation>
    <scope>NUCLEOTIDE SEQUENCE</scope>
    <source>
        <strain evidence="1">FP105234-sp</strain>
    </source>
</reference>
<sequence>MVQTPRVSSASPSLVKETESHAESGTTSQAPSSAPTSASVTEKLSQSSVQSSASVRTSSSAASVSPSPSKGSSSPTSKLLASSVSSKPADTPSAPAATSQPSHVVNSPPVVSSEAGLSSSVSSPASFTGADGRLQGPQSLSTSTVTLHPESTFATPVSIPVTVSGHVTISAPPFITSLGVSTLPDGESVTITHIIANPTDSLNALGHHSFFDNHGAVIGVFLAAGIAVACLAVVSFCVCRRRRRRINGHRLNDRSPTLPAYPFVDSPERAMFEHGPSGVQWDNSRFVQGRTRNDSLLSMPQQAYTAPSSQDALQIAGLGAAGRSRVRDSYEGPFSEYHRRRVAISPLDQAFAALADEQPSYSRAASRAQSSPSIYPPSLPDERADSPTRQQLQETYPPLPVTRPQTVRPPSPPTPPGGPEEHVNPFSDAAALRRGPPLVMPKSPLRPPSKPLYYEHMPTTPTTSNSSHNRNSPFESPTSEAGSGLTSILDERVYRTLPTLPETLPEAPPAPEAFLRRTFSKRLPLNVRRFHLPG</sequence>
<dbReference type="EMBL" id="MU275843">
    <property type="protein sequence ID" value="KAI0052863.1"/>
    <property type="molecule type" value="Genomic_DNA"/>
</dbReference>
<organism evidence="1 2">
    <name type="scientific">Auriscalpium vulgare</name>
    <dbReference type="NCBI Taxonomy" id="40419"/>
    <lineage>
        <taxon>Eukaryota</taxon>
        <taxon>Fungi</taxon>
        <taxon>Dikarya</taxon>
        <taxon>Basidiomycota</taxon>
        <taxon>Agaricomycotina</taxon>
        <taxon>Agaricomycetes</taxon>
        <taxon>Russulales</taxon>
        <taxon>Auriscalpiaceae</taxon>
        <taxon>Auriscalpium</taxon>
    </lineage>
</organism>